<feature type="coiled-coil region" evidence="1">
    <location>
        <begin position="41"/>
        <end position="71"/>
    </location>
</feature>
<reference evidence="2" key="1">
    <citation type="submission" date="2016-03" db="EMBL/GenBank/DDBJ databases">
        <title>Mechanisms controlling the formation of the plant cell surface in tip-growing cells are functionally conserved among land plants.</title>
        <authorList>
            <person name="Honkanen S."/>
            <person name="Jones V.A."/>
            <person name="Morieri G."/>
            <person name="Champion C."/>
            <person name="Hetherington A.J."/>
            <person name="Kelly S."/>
            <person name="Saint-Marcoux D."/>
            <person name="Proust H."/>
            <person name="Prescott H."/>
            <person name="Dolan L."/>
        </authorList>
    </citation>
    <scope>NUCLEOTIDE SEQUENCE [LARGE SCALE GENOMIC DNA]</scope>
    <source>
        <tissue evidence="2">Whole gametophyte</tissue>
    </source>
</reference>
<evidence type="ECO:0000313" key="3">
    <source>
        <dbReference type="Proteomes" id="UP000077202"/>
    </source>
</evidence>
<evidence type="ECO:0000256" key="1">
    <source>
        <dbReference type="SAM" id="Coils"/>
    </source>
</evidence>
<dbReference type="EMBL" id="LVLJ01001677">
    <property type="protein sequence ID" value="OAE28729.1"/>
    <property type="molecule type" value="Genomic_DNA"/>
</dbReference>
<accession>A0A176W6S0</accession>
<gene>
    <name evidence="2" type="ORF">AXG93_1617s1130</name>
</gene>
<dbReference type="AlphaFoldDB" id="A0A176W6S0"/>
<organism evidence="2 3">
    <name type="scientific">Marchantia polymorpha subsp. ruderalis</name>
    <dbReference type="NCBI Taxonomy" id="1480154"/>
    <lineage>
        <taxon>Eukaryota</taxon>
        <taxon>Viridiplantae</taxon>
        <taxon>Streptophyta</taxon>
        <taxon>Embryophyta</taxon>
        <taxon>Marchantiophyta</taxon>
        <taxon>Marchantiopsida</taxon>
        <taxon>Marchantiidae</taxon>
        <taxon>Marchantiales</taxon>
        <taxon>Marchantiaceae</taxon>
        <taxon>Marchantia</taxon>
    </lineage>
</organism>
<dbReference type="Proteomes" id="UP000077202">
    <property type="component" value="Unassembled WGS sequence"/>
</dbReference>
<protein>
    <submittedName>
        <fullName evidence="2">Uncharacterized protein</fullName>
    </submittedName>
</protein>
<name>A0A176W6S0_MARPO</name>
<keyword evidence="1" id="KW-0175">Coiled coil</keyword>
<comment type="caution">
    <text evidence="2">The sequence shown here is derived from an EMBL/GenBank/DDBJ whole genome shotgun (WGS) entry which is preliminary data.</text>
</comment>
<proteinExistence type="predicted"/>
<keyword evidence="3" id="KW-1185">Reference proteome</keyword>
<evidence type="ECO:0000313" key="2">
    <source>
        <dbReference type="EMBL" id="OAE28729.1"/>
    </source>
</evidence>
<sequence>MKREWDSATALAKERAASLKAECAEAKTVEEALRSKVAEIAEQLERETMRSEESRRRMEKAEEAYRHLRDKTTDDMRLCVEKCLRGFAMWGLQTVKWLKLDLLKRRMMSIKASGSASQDQIEELVNSFSKGLEEARQNVELEILNVLHRLGAIVTSNDAITATSDGTAPESSLPQAVDIPKLPL</sequence>